<dbReference type="AlphaFoldDB" id="A0A059G3Z0"/>
<dbReference type="InterPro" id="IPR014039">
    <property type="entry name" value="Transl_elong_EFTs/EF1B_dimer"/>
</dbReference>
<evidence type="ECO:0000256" key="4">
    <source>
        <dbReference type="ARBA" id="ARBA00022768"/>
    </source>
</evidence>
<dbReference type="Gene3D" id="1.10.8.10">
    <property type="entry name" value="DNA helicase RuvA subunit, C-terminal domain"/>
    <property type="match status" value="1"/>
</dbReference>
<dbReference type="eggNOG" id="COG0264">
    <property type="taxonomic scope" value="Bacteria"/>
</dbReference>
<dbReference type="FunFam" id="1.10.8.10:FF:000001">
    <property type="entry name" value="Elongation factor Ts"/>
    <property type="match status" value="1"/>
</dbReference>
<keyword evidence="3 6" id="KW-0963">Cytoplasm</keyword>
<evidence type="ECO:0000256" key="6">
    <source>
        <dbReference type="HAMAP-Rule" id="MF_00050"/>
    </source>
</evidence>
<evidence type="ECO:0000256" key="1">
    <source>
        <dbReference type="ARBA" id="ARBA00005532"/>
    </source>
</evidence>
<dbReference type="SUPFAM" id="SSF54713">
    <property type="entry name" value="Elongation factor Ts (EF-Ts), dimerisation domain"/>
    <property type="match status" value="2"/>
</dbReference>
<feature type="domain" description="Translation elongation factor EFTs/EF1B dimerisation" evidence="9">
    <location>
        <begin position="73"/>
        <end position="280"/>
    </location>
</feature>
<evidence type="ECO:0000313" key="10">
    <source>
        <dbReference type="EMBL" id="KDA01572.1"/>
    </source>
</evidence>
<name>A0A059G3Z0_9PROT</name>
<organism evidence="10 11">
    <name type="scientific">Hyphomonas oceanitis SCH89</name>
    <dbReference type="NCBI Taxonomy" id="1280953"/>
    <lineage>
        <taxon>Bacteria</taxon>
        <taxon>Pseudomonadati</taxon>
        <taxon>Pseudomonadota</taxon>
        <taxon>Alphaproteobacteria</taxon>
        <taxon>Hyphomonadales</taxon>
        <taxon>Hyphomonadaceae</taxon>
        <taxon>Hyphomonas</taxon>
    </lineage>
</organism>
<sequence length="300" mass="31291">MAQITAALVKELREKTGAGMMDAKKALVENDGDEEAAIEWLRAKGLSKAAKKSGRTAADGLVAVKVSADGKSGAIVELNAETDFVARNEGFQKALAGIAEAALGTGGSVEAVAAAPAPDGNGTVDDMIKRMIATIGENMTLRRSAKVSADKVASYIHNAETAGMGKVGVLVALSGSGDLEDIGRKIAMHIAATSPAAATTDELDPALVETEKRVLTEQARESGKPDNIIEGMIKGRMQKFYKEVVLLEQPFVMNPDQTVAAYLKDQGATLTGFVHFKLGEGIEKAADNFADEVASLTKGS</sequence>
<dbReference type="NCBIfam" id="TIGR00116">
    <property type="entry name" value="tsf"/>
    <property type="match status" value="1"/>
</dbReference>
<reference evidence="10 11" key="1">
    <citation type="journal article" date="2014" name="Antonie Van Leeuwenhoek">
        <title>Hyphomonas beringensis sp. nov. and Hyphomonas chukchiensis sp. nov., isolated from surface seawater of the Bering Sea and Chukchi Sea.</title>
        <authorList>
            <person name="Li C."/>
            <person name="Lai Q."/>
            <person name="Li G."/>
            <person name="Dong C."/>
            <person name="Wang J."/>
            <person name="Liao Y."/>
            <person name="Shao Z."/>
        </authorList>
    </citation>
    <scope>NUCLEOTIDE SEQUENCE [LARGE SCALE GENOMIC DNA]</scope>
    <source>
        <strain evidence="10 11">SCH89</strain>
    </source>
</reference>
<proteinExistence type="inferred from homology"/>
<comment type="similarity">
    <text evidence="1 6 7">Belongs to the EF-Ts family.</text>
</comment>
<evidence type="ECO:0000259" key="9">
    <source>
        <dbReference type="Pfam" id="PF00889"/>
    </source>
</evidence>
<evidence type="ECO:0000313" key="11">
    <source>
        <dbReference type="Proteomes" id="UP000024942"/>
    </source>
</evidence>
<dbReference type="PATRIC" id="fig|1280953.3.peg.3004"/>
<dbReference type="CDD" id="cd14275">
    <property type="entry name" value="UBA_EF-Ts"/>
    <property type="match status" value="1"/>
</dbReference>
<dbReference type="PROSITE" id="PS01127">
    <property type="entry name" value="EF_TS_2"/>
    <property type="match status" value="1"/>
</dbReference>
<dbReference type="RefSeq" id="WP_035539985.1">
    <property type="nucleotide sequence ID" value="NZ_ARYL01000025.1"/>
</dbReference>
<evidence type="ECO:0000256" key="2">
    <source>
        <dbReference type="ARBA" id="ARBA00016956"/>
    </source>
</evidence>
<accession>A0A059G3Z0</accession>
<dbReference type="GO" id="GO:0003746">
    <property type="term" value="F:translation elongation factor activity"/>
    <property type="evidence" value="ECO:0007669"/>
    <property type="project" value="UniProtKB-UniRule"/>
</dbReference>
<feature type="region of interest" description="Involved in Mg(2+) ion dislocation from EF-Tu" evidence="6">
    <location>
        <begin position="82"/>
        <end position="85"/>
    </location>
</feature>
<evidence type="ECO:0000256" key="3">
    <source>
        <dbReference type="ARBA" id="ARBA00022490"/>
    </source>
</evidence>
<keyword evidence="5 6" id="KW-0648">Protein biosynthesis</keyword>
<keyword evidence="11" id="KW-1185">Reference proteome</keyword>
<dbReference type="Gene3D" id="3.30.479.20">
    <property type="entry name" value="Elongation factor Ts, dimerisation domain"/>
    <property type="match status" value="2"/>
</dbReference>
<dbReference type="STRING" id="1280953.HOC_14942"/>
<dbReference type="PANTHER" id="PTHR11741">
    <property type="entry name" value="ELONGATION FACTOR TS"/>
    <property type="match status" value="1"/>
</dbReference>
<gene>
    <name evidence="6" type="primary">tsf</name>
    <name evidence="10" type="ORF">HOC_14942</name>
</gene>
<dbReference type="EMBL" id="ARYL01000025">
    <property type="protein sequence ID" value="KDA01572.1"/>
    <property type="molecule type" value="Genomic_DNA"/>
</dbReference>
<dbReference type="InterPro" id="IPR036402">
    <property type="entry name" value="EF-Ts_dimer_sf"/>
</dbReference>
<dbReference type="InterPro" id="IPR018101">
    <property type="entry name" value="Transl_elong_Ts_CS"/>
</dbReference>
<dbReference type="GO" id="GO:0005737">
    <property type="term" value="C:cytoplasm"/>
    <property type="evidence" value="ECO:0007669"/>
    <property type="project" value="UniProtKB-SubCell"/>
</dbReference>
<dbReference type="Gene3D" id="1.10.286.20">
    <property type="match status" value="1"/>
</dbReference>
<evidence type="ECO:0000256" key="7">
    <source>
        <dbReference type="RuleBase" id="RU000642"/>
    </source>
</evidence>
<dbReference type="HAMAP" id="MF_00050">
    <property type="entry name" value="EF_Ts"/>
    <property type="match status" value="1"/>
</dbReference>
<dbReference type="Pfam" id="PF00889">
    <property type="entry name" value="EF_TS"/>
    <property type="match status" value="1"/>
</dbReference>
<evidence type="ECO:0000256" key="5">
    <source>
        <dbReference type="ARBA" id="ARBA00022917"/>
    </source>
</evidence>
<dbReference type="Proteomes" id="UP000024942">
    <property type="component" value="Unassembled WGS sequence"/>
</dbReference>
<dbReference type="InterPro" id="IPR009060">
    <property type="entry name" value="UBA-like_sf"/>
</dbReference>
<comment type="subcellular location">
    <subcellularLocation>
        <location evidence="6 8">Cytoplasm</location>
    </subcellularLocation>
</comment>
<keyword evidence="4 6" id="KW-0251">Elongation factor</keyword>
<protein>
    <recommendedName>
        <fullName evidence="2 6">Elongation factor Ts</fullName>
        <shortName evidence="6">EF-Ts</shortName>
    </recommendedName>
</protein>
<dbReference type="PROSITE" id="PS01126">
    <property type="entry name" value="EF_TS_1"/>
    <property type="match status" value="1"/>
</dbReference>
<dbReference type="InterPro" id="IPR001816">
    <property type="entry name" value="Transl_elong_EFTs/EF1B"/>
</dbReference>
<comment type="caution">
    <text evidence="10">The sequence shown here is derived from an EMBL/GenBank/DDBJ whole genome shotgun (WGS) entry which is preliminary data.</text>
</comment>
<comment type="function">
    <text evidence="6 7">Associates with the EF-Tu.GDP complex and induces the exchange of GDP to GTP. It remains bound to the aminoacyl-tRNA.EF-Tu.GTP complex up to the GTP hydrolysis stage on the ribosome.</text>
</comment>
<dbReference type="SUPFAM" id="SSF46934">
    <property type="entry name" value="UBA-like"/>
    <property type="match status" value="1"/>
</dbReference>
<dbReference type="OrthoDB" id="9808348at2"/>
<evidence type="ECO:0000256" key="8">
    <source>
        <dbReference type="RuleBase" id="RU000643"/>
    </source>
</evidence>
<dbReference type="PANTHER" id="PTHR11741:SF0">
    <property type="entry name" value="ELONGATION FACTOR TS, MITOCHONDRIAL"/>
    <property type="match status" value="1"/>
</dbReference>
<dbReference type="FunFam" id="1.10.286.20:FF:000001">
    <property type="entry name" value="Elongation factor Ts"/>
    <property type="match status" value="1"/>
</dbReference>